<reference evidence="17" key="1">
    <citation type="journal article" date="2018" name="Mol. Biol. Evol.">
        <title>Broad Genomic Sampling Reveals a Smut Pathogenic Ancestry of the Fungal Clade Ustilaginomycotina.</title>
        <authorList>
            <person name="Kijpornyongpan T."/>
            <person name="Mondo S.J."/>
            <person name="Barry K."/>
            <person name="Sandor L."/>
            <person name="Lee J."/>
            <person name="Lipzen A."/>
            <person name="Pangilinan J."/>
            <person name="LaButti K."/>
            <person name="Hainaut M."/>
            <person name="Henrissat B."/>
            <person name="Grigoriev I.V."/>
            <person name="Spatafora J.W."/>
            <person name="Aime M.C."/>
        </authorList>
    </citation>
    <scope>NUCLEOTIDE SEQUENCE [LARGE SCALE GENOMIC DNA]</scope>
    <source>
        <strain evidence="17">MCA 4198</strain>
    </source>
</reference>
<evidence type="ECO:0000256" key="13">
    <source>
        <dbReference type="ARBA" id="ARBA00023242"/>
    </source>
</evidence>
<dbReference type="GO" id="GO:0008608">
    <property type="term" value="P:attachment of spindle microtubules to kinetochore"/>
    <property type="evidence" value="ECO:0007669"/>
    <property type="project" value="InterPro"/>
</dbReference>
<proteinExistence type="inferred from homology"/>
<dbReference type="STRING" id="215250.A0A316YU10"/>
<keyword evidence="7" id="KW-0963">Cytoplasm</keyword>
<name>A0A316YU10_9BASI</name>
<dbReference type="OrthoDB" id="5516652at2759"/>
<evidence type="ECO:0000256" key="2">
    <source>
        <dbReference type="ARBA" id="ARBA00004186"/>
    </source>
</evidence>
<dbReference type="PANTHER" id="PTHR28222:SF1">
    <property type="entry name" value="DASH COMPLEX SUBUNIT DAD4"/>
    <property type="match status" value="1"/>
</dbReference>
<keyword evidence="8" id="KW-0132">Cell division</keyword>
<evidence type="ECO:0000256" key="11">
    <source>
        <dbReference type="ARBA" id="ARBA00022838"/>
    </source>
</evidence>
<keyword evidence="15" id="KW-0137">Centromere</keyword>
<evidence type="ECO:0000256" key="16">
    <source>
        <dbReference type="ARBA" id="ARBA00030569"/>
    </source>
</evidence>
<dbReference type="GO" id="GO:0072686">
    <property type="term" value="C:mitotic spindle"/>
    <property type="evidence" value="ECO:0007669"/>
    <property type="project" value="InterPro"/>
</dbReference>
<dbReference type="PANTHER" id="PTHR28222">
    <property type="entry name" value="DASH COMPLEX SUBUNIT DAD4"/>
    <property type="match status" value="1"/>
</dbReference>
<dbReference type="AlphaFoldDB" id="A0A316YU10"/>
<evidence type="ECO:0000256" key="12">
    <source>
        <dbReference type="ARBA" id="ARBA00023212"/>
    </source>
</evidence>
<evidence type="ECO:0000256" key="14">
    <source>
        <dbReference type="ARBA" id="ARBA00023306"/>
    </source>
</evidence>
<evidence type="ECO:0000256" key="6">
    <source>
        <dbReference type="ARBA" id="ARBA00022454"/>
    </source>
</evidence>
<dbReference type="GeneID" id="37042225"/>
<keyword evidence="6" id="KW-0158">Chromosome</keyword>
<evidence type="ECO:0000256" key="3">
    <source>
        <dbReference type="ARBA" id="ARBA00004629"/>
    </source>
</evidence>
<protein>
    <recommendedName>
        <fullName evidence="5">DASH complex subunit DAD4</fullName>
    </recommendedName>
    <alternativeName>
        <fullName evidence="16">Outer kinetochore protein DAD4</fullName>
    </alternativeName>
</protein>
<accession>A0A316YU10</accession>
<dbReference type="Proteomes" id="UP000245768">
    <property type="component" value="Unassembled WGS sequence"/>
</dbReference>
<dbReference type="FunCoup" id="A0A316YU10">
    <property type="interactions" value="2"/>
</dbReference>
<comment type="similarity">
    <text evidence="4">Belongs to the DASH complex DAD4 family.</text>
</comment>
<keyword evidence="18" id="KW-1185">Reference proteome</keyword>
<dbReference type="GO" id="GO:0042729">
    <property type="term" value="C:DASH complex"/>
    <property type="evidence" value="ECO:0007669"/>
    <property type="project" value="InterPro"/>
</dbReference>
<sequence length="70" mass="8011">MENPHEERQSMLLERIIKNVDLLNDAMVELTRSMAEINEFNQRVTIVSELWEGVSRGSDDSHSSNDAQGH</sequence>
<evidence type="ECO:0000256" key="8">
    <source>
        <dbReference type="ARBA" id="ARBA00022618"/>
    </source>
</evidence>
<evidence type="ECO:0000313" key="18">
    <source>
        <dbReference type="Proteomes" id="UP000245768"/>
    </source>
</evidence>
<organism evidence="17 18">
    <name type="scientific">Acaromyces ingoldii</name>
    <dbReference type="NCBI Taxonomy" id="215250"/>
    <lineage>
        <taxon>Eukaryota</taxon>
        <taxon>Fungi</taxon>
        <taxon>Dikarya</taxon>
        <taxon>Basidiomycota</taxon>
        <taxon>Ustilaginomycotina</taxon>
        <taxon>Exobasidiomycetes</taxon>
        <taxon>Exobasidiales</taxon>
        <taxon>Cryptobasidiaceae</taxon>
        <taxon>Acaromyces</taxon>
    </lineage>
</organism>
<evidence type="ECO:0000256" key="7">
    <source>
        <dbReference type="ARBA" id="ARBA00022490"/>
    </source>
</evidence>
<evidence type="ECO:0000256" key="4">
    <source>
        <dbReference type="ARBA" id="ARBA00009754"/>
    </source>
</evidence>
<evidence type="ECO:0000256" key="10">
    <source>
        <dbReference type="ARBA" id="ARBA00022776"/>
    </source>
</evidence>
<dbReference type="EMBL" id="KZ819634">
    <property type="protein sequence ID" value="PWN92917.1"/>
    <property type="molecule type" value="Genomic_DNA"/>
</dbReference>
<dbReference type="GO" id="GO:0051301">
    <property type="term" value="P:cell division"/>
    <property type="evidence" value="ECO:0007669"/>
    <property type="project" value="UniProtKB-KW"/>
</dbReference>
<keyword evidence="12" id="KW-0206">Cytoskeleton</keyword>
<keyword evidence="13" id="KW-0539">Nucleus</keyword>
<evidence type="ECO:0000256" key="9">
    <source>
        <dbReference type="ARBA" id="ARBA00022701"/>
    </source>
</evidence>
<dbReference type="InParanoid" id="A0A316YU10"/>
<comment type="subcellular location">
    <subcellularLocation>
        <location evidence="3">Chromosome</location>
        <location evidence="3">Centromere</location>
        <location evidence="3">Kinetochore</location>
    </subcellularLocation>
    <subcellularLocation>
        <location evidence="2">Cytoplasm</location>
        <location evidence="2">Cytoskeleton</location>
        <location evidence="2">Spindle</location>
    </subcellularLocation>
    <subcellularLocation>
        <location evidence="1">Nucleus</location>
    </subcellularLocation>
</comment>
<dbReference type="InterPro" id="IPR013959">
    <property type="entry name" value="DASH_Dad4"/>
</dbReference>
<evidence type="ECO:0000256" key="15">
    <source>
        <dbReference type="ARBA" id="ARBA00023328"/>
    </source>
</evidence>
<keyword evidence="9" id="KW-0493">Microtubule</keyword>
<keyword evidence="14" id="KW-0131">Cell cycle</keyword>
<dbReference type="RefSeq" id="XP_025380115.1">
    <property type="nucleotide sequence ID" value="XM_025520309.1"/>
</dbReference>
<evidence type="ECO:0000256" key="5">
    <source>
        <dbReference type="ARBA" id="ARBA00020259"/>
    </source>
</evidence>
<evidence type="ECO:0000256" key="1">
    <source>
        <dbReference type="ARBA" id="ARBA00004123"/>
    </source>
</evidence>
<keyword evidence="10" id="KW-0498">Mitosis</keyword>
<gene>
    <name evidence="17" type="ORF">FA10DRAFT_263651</name>
</gene>
<keyword evidence="11" id="KW-0995">Kinetochore</keyword>
<dbReference type="Pfam" id="PF08650">
    <property type="entry name" value="DASH_Dad4"/>
    <property type="match status" value="1"/>
</dbReference>
<dbReference type="GO" id="GO:0005874">
    <property type="term" value="C:microtubule"/>
    <property type="evidence" value="ECO:0007669"/>
    <property type="project" value="UniProtKB-KW"/>
</dbReference>
<evidence type="ECO:0000313" key="17">
    <source>
        <dbReference type="EMBL" id="PWN92917.1"/>
    </source>
</evidence>